<accession>A0A1I5E5E6</accession>
<dbReference type="Proteomes" id="UP000326453">
    <property type="component" value="Chromosome 1"/>
</dbReference>
<dbReference type="GO" id="GO:0004129">
    <property type="term" value="F:cytochrome-c oxidase activity"/>
    <property type="evidence" value="ECO:0007669"/>
    <property type="project" value="InterPro"/>
</dbReference>
<feature type="domain" description="Heme-copper oxidase subunit III family profile" evidence="8">
    <location>
        <begin position="12"/>
        <end position="178"/>
    </location>
</feature>
<evidence type="ECO:0000256" key="4">
    <source>
        <dbReference type="ARBA" id="ARBA00022989"/>
    </source>
</evidence>
<evidence type="ECO:0000313" key="14">
    <source>
        <dbReference type="Proteomes" id="UP000509322"/>
    </source>
</evidence>
<dbReference type="GO" id="GO:0019646">
    <property type="term" value="P:aerobic electron transport chain"/>
    <property type="evidence" value="ECO:0007669"/>
    <property type="project" value="InterPro"/>
</dbReference>
<feature type="transmembrane region" description="Helical" evidence="7">
    <location>
        <begin position="82"/>
        <end position="102"/>
    </location>
</feature>
<dbReference type="Pfam" id="PF00510">
    <property type="entry name" value="COX3"/>
    <property type="match status" value="1"/>
</dbReference>
<evidence type="ECO:0000256" key="1">
    <source>
        <dbReference type="ARBA" id="ARBA00004141"/>
    </source>
</evidence>
<evidence type="ECO:0000256" key="3">
    <source>
        <dbReference type="ARBA" id="ARBA00022692"/>
    </source>
</evidence>
<dbReference type="RefSeq" id="WP_024843002.1">
    <property type="nucleotide sequence ID" value="NZ_CP038203.1"/>
</dbReference>
<dbReference type="OrthoDB" id="9810850at2"/>
<dbReference type="PROSITE" id="PS50253">
    <property type="entry name" value="COX3"/>
    <property type="match status" value="1"/>
</dbReference>
<dbReference type="Proteomes" id="UP000273626">
    <property type="component" value="Unassembled WGS sequence"/>
</dbReference>
<evidence type="ECO:0000313" key="12">
    <source>
        <dbReference type="Proteomes" id="UP000273626"/>
    </source>
</evidence>
<feature type="transmembrane region" description="Helical" evidence="7">
    <location>
        <begin position="48"/>
        <end position="70"/>
    </location>
</feature>
<dbReference type="EMBL" id="CP044426">
    <property type="protein sequence ID" value="QFG36887.1"/>
    <property type="molecule type" value="Genomic_DNA"/>
</dbReference>
<dbReference type="PANTHER" id="PTHR11403">
    <property type="entry name" value="CYTOCHROME C OXIDASE SUBUNIT III"/>
    <property type="match status" value="1"/>
</dbReference>
<evidence type="ECO:0000256" key="6">
    <source>
        <dbReference type="RuleBase" id="RU003376"/>
    </source>
</evidence>
<organism evidence="10 14">
    <name type="scientific">Paracoccus pantotrophus</name>
    <name type="common">Thiosphaera pantotropha</name>
    <dbReference type="NCBI Taxonomy" id="82367"/>
    <lineage>
        <taxon>Bacteria</taxon>
        <taxon>Pseudomonadati</taxon>
        <taxon>Pseudomonadota</taxon>
        <taxon>Alphaproteobacteria</taxon>
        <taxon>Rhodobacterales</taxon>
        <taxon>Paracoccaceae</taxon>
        <taxon>Paracoccus</taxon>
    </lineage>
</organism>
<dbReference type="AlphaFoldDB" id="A0A1I5E5E6"/>
<keyword evidence="4 7" id="KW-1133">Transmembrane helix</keyword>
<sequence>MRVQDLPGEPIMWVLIASELLVFAAGITAMAAVRLTDPAGFAAAQAQLHGWMAALNTAILVTSGFCAALAERACHRGDGRRARIGLALAALGGAGFLAVKAVEYAGDLRAGLGMESHPFFTFYYLLTGFHAAHVLFGIGVLALVAIRLRAEEVQAGAAFWHMVDLVWVLILPPVYLLG</sequence>
<evidence type="ECO:0000313" key="9">
    <source>
        <dbReference type="EMBL" id="QFG36887.1"/>
    </source>
</evidence>
<dbReference type="GeneID" id="51371267"/>
<gene>
    <name evidence="11" type="ORF">BDE18_2039</name>
    <name evidence="9" type="ORF">ESD82_11855</name>
    <name evidence="10" type="ORF">HYQ43_09015</name>
</gene>
<dbReference type="FunFam" id="1.20.120.80:FF:000004">
    <property type="entry name" value="Cytochrome c oxidase, subunit III"/>
    <property type="match status" value="1"/>
</dbReference>
<comment type="similarity">
    <text evidence="2 6">Belongs to the cytochrome c oxidase subunit 3 family.</text>
</comment>
<dbReference type="InterPro" id="IPR013833">
    <property type="entry name" value="Cyt_c_oxidase_su3_a-hlx"/>
</dbReference>
<name>A0A1I5E5E6_PARPN</name>
<keyword evidence="5 7" id="KW-0472">Membrane</keyword>
<evidence type="ECO:0000313" key="13">
    <source>
        <dbReference type="Proteomes" id="UP000326453"/>
    </source>
</evidence>
<reference evidence="11 12" key="1">
    <citation type="submission" date="2018-10" db="EMBL/GenBank/DDBJ databases">
        <title>Genomic Encyclopedia of Archaeal and Bacterial Type Strains, Phase II (KMG-II): from individual species to whole genera.</title>
        <authorList>
            <person name="Goeker M."/>
        </authorList>
    </citation>
    <scope>NUCLEOTIDE SEQUENCE [LARGE SCALE GENOMIC DNA]</scope>
    <source>
        <strain evidence="12">ATCC 35512 / DSM 2944 / CIP 106514 / LMD 82.5 / NBRC 102493 / NCCB 82005 / GB17</strain>
        <strain evidence="11">DSM 2944</strain>
    </source>
</reference>
<proteinExistence type="inferred from homology"/>
<evidence type="ECO:0000313" key="11">
    <source>
        <dbReference type="EMBL" id="RKS52707.1"/>
    </source>
</evidence>
<feature type="transmembrane region" description="Helical" evidence="7">
    <location>
        <begin position="122"/>
        <end position="146"/>
    </location>
</feature>
<dbReference type="GO" id="GO:0005886">
    <property type="term" value="C:plasma membrane"/>
    <property type="evidence" value="ECO:0007669"/>
    <property type="project" value="UniProtKB-SubCell"/>
</dbReference>
<reference evidence="10 14" key="3">
    <citation type="submission" date="2020-07" db="EMBL/GenBank/DDBJ databases">
        <title>The complete genome of Paracoccus pantotrophus ACCC 10489.</title>
        <authorList>
            <person name="Si Y."/>
        </authorList>
    </citation>
    <scope>NUCLEOTIDE SEQUENCE [LARGE SCALE GENOMIC DNA]</scope>
    <source>
        <strain evidence="10 14">ACCC10489</strain>
    </source>
</reference>
<keyword evidence="12" id="KW-1185">Reference proteome</keyword>
<feature type="transmembrane region" description="Helical" evidence="7">
    <location>
        <begin position="158"/>
        <end position="177"/>
    </location>
</feature>
<dbReference type="PANTHER" id="PTHR11403:SF6">
    <property type="entry name" value="NITRIC OXIDE REDUCTASE SUBUNIT E"/>
    <property type="match status" value="1"/>
</dbReference>
<keyword evidence="3 6" id="KW-0812">Transmembrane</keyword>
<evidence type="ECO:0000256" key="2">
    <source>
        <dbReference type="ARBA" id="ARBA00010581"/>
    </source>
</evidence>
<feature type="transmembrane region" description="Helical" evidence="7">
    <location>
        <begin position="12"/>
        <end position="36"/>
    </location>
</feature>
<dbReference type="Proteomes" id="UP000509322">
    <property type="component" value="Chromosome 2"/>
</dbReference>
<evidence type="ECO:0000313" key="10">
    <source>
        <dbReference type="EMBL" id="QLH14452.1"/>
    </source>
</evidence>
<reference evidence="9 13" key="2">
    <citation type="submission" date="2019-01" db="EMBL/GenBank/DDBJ databases">
        <title>Complete Genome Sequence and Annotation of the Paracoccus pantotrophus type strain DSM 2944.</title>
        <authorList>
            <person name="Bockwoldt J.A."/>
            <person name="Zimmermann M."/>
            <person name="Tiso T."/>
            <person name="Blank L.M."/>
        </authorList>
    </citation>
    <scope>NUCLEOTIDE SEQUENCE [LARGE SCALE GENOMIC DNA]</scope>
    <source>
        <strain evidence="9 13">DSM 2944</strain>
    </source>
</reference>
<dbReference type="SUPFAM" id="SSF81452">
    <property type="entry name" value="Cytochrome c oxidase subunit III-like"/>
    <property type="match status" value="1"/>
</dbReference>
<evidence type="ECO:0000259" key="8">
    <source>
        <dbReference type="PROSITE" id="PS50253"/>
    </source>
</evidence>
<comment type="subcellular location">
    <subcellularLocation>
        <location evidence="6">Cell membrane</location>
        <topology evidence="6">Multi-pass membrane protein</topology>
    </subcellularLocation>
    <subcellularLocation>
        <location evidence="1">Membrane</location>
        <topology evidence="1">Multi-pass membrane protein</topology>
    </subcellularLocation>
</comment>
<dbReference type="EMBL" id="RBLI01000001">
    <property type="protein sequence ID" value="RKS52707.1"/>
    <property type="molecule type" value="Genomic_DNA"/>
</dbReference>
<dbReference type="EMBL" id="CP058690">
    <property type="protein sequence ID" value="QLH14452.1"/>
    <property type="molecule type" value="Genomic_DNA"/>
</dbReference>
<dbReference type="Gene3D" id="1.20.120.80">
    <property type="entry name" value="Cytochrome c oxidase, subunit III, four-helix bundle"/>
    <property type="match status" value="1"/>
</dbReference>
<dbReference type="InterPro" id="IPR000298">
    <property type="entry name" value="Cyt_c_oxidase-like_su3"/>
</dbReference>
<dbReference type="KEGG" id="ppan:ESD82_11855"/>
<protein>
    <submittedName>
        <fullName evidence="9 10">Cytochrome c oxidase subunit 3</fullName>
    </submittedName>
    <submittedName>
        <fullName evidence="11">Nitric oxide reductase NorE protein</fullName>
    </submittedName>
</protein>
<dbReference type="InterPro" id="IPR035973">
    <property type="entry name" value="Cyt_c_oxidase_su3-like_sf"/>
</dbReference>
<dbReference type="InterPro" id="IPR024791">
    <property type="entry name" value="Cyt_c/ubiquinol_Oxase_su3"/>
</dbReference>
<evidence type="ECO:0000256" key="5">
    <source>
        <dbReference type="ARBA" id="ARBA00023136"/>
    </source>
</evidence>
<evidence type="ECO:0000256" key="7">
    <source>
        <dbReference type="SAM" id="Phobius"/>
    </source>
</evidence>